<reference evidence="2" key="1">
    <citation type="submission" date="2020-05" db="EMBL/GenBank/DDBJ databases">
        <authorList>
            <person name="Chiriac C."/>
            <person name="Salcher M."/>
            <person name="Ghai R."/>
            <person name="Kavagutti S V."/>
        </authorList>
    </citation>
    <scope>NUCLEOTIDE SEQUENCE</scope>
</reference>
<evidence type="ECO:0000313" key="2">
    <source>
        <dbReference type="EMBL" id="CAB4935050.1"/>
    </source>
</evidence>
<accession>A0A6J7IWD6</accession>
<sequence length="303" mass="33748">MNDTGTMPTARLPWNEGKQAPDSVRPTVHSPTASEPSQLSTGGRLRHWAPRNPDFVAESWRRQVLLVTDRGVRLRLQAQLALEAFAAVSAHQPTTDPWPLREILIIGSVLGPVATLADEAQHRRDELRRHWYQYGVKSLPGDLAERASEWVEPATVAVGARRGISDWQQRVFDRAREFAIERVVRVMNGQWEVLDLTGEAPIVVSSDVCTLTREVDRRCPLLDAPESGQYCQLVGGPWVSASIDAASAWKKRWHALNEAIGCDTCEGERYQFQKRVVQGGGPIELTPTPGPTRWLRAVGTRGQ</sequence>
<evidence type="ECO:0000256" key="1">
    <source>
        <dbReference type="SAM" id="MobiDB-lite"/>
    </source>
</evidence>
<name>A0A6J7IWD6_9ZZZZ</name>
<dbReference type="EMBL" id="CAFBOZ010000035">
    <property type="protein sequence ID" value="CAB4996023.1"/>
    <property type="molecule type" value="Genomic_DNA"/>
</dbReference>
<dbReference type="AlphaFoldDB" id="A0A6J7IWD6"/>
<feature type="compositionally biased region" description="Polar residues" evidence="1">
    <location>
        <begin position="29"/>
        <end position="41"/>
    </location>
</feature>
<organism evidence="2">
    <name type="scientific">freshwater metagenome</name>
    <dbReference type="NCBI Taxonomy" id="449393"/>
    <lineage>
        <taxon>unclassified sequences</taxon>
        <taxon>metagenomes</taxon>
        <taxon>ecological metagenomes</taxon>
    </lineage>
</organism>
<proteinExistence type="predicted"/>
<protein>
    <submittedName>
        <fullName evidence="2">Unannotated protein</fullName>
    </submittedName>
</protein>
<feature type="region of interest" description="Disordered" evidence="1">
    <location>
        <begin position="1"/>
        <end position="46"/>
    </location>
</feature>
<evidence type="ECO:0000313" key="3">
    <source>
        <dbReference type="EMBL" id="CAB4996023.1"/>
    </source>
</evidence>
<dbReference type="EMBL" id="CAFBNF010000033">
    <property type="protein sequence ID" value="CAB4935050.1"/>
    <property type="molecule type" value="Genomic_DNA"/>
</dbReference>
<gene>
    <name evidence="2" type="ORF">UFOPK3773_00479</name>
    <name evidence="3" type="ORF">UFOPK3992_00365</name>
</gene>